<dbReference type="AlphaFoldDB" id="T0QT07"/>
<organism evidence="2 3">
    <name type="scientific">Saprolegnia diclina (strain VS20)</name>
    <dbReference type="NCBI Taxonomy" id="1156394"/>
    <lineage>
        <taxon>Eukaryota</taxon>
        <taxon>Sar</taxon>
        <taxon>Stramenopiles</taxon>
        <taxon>Oomycota</taxon>
        <taxon>Saprolegniomycetes</taxon>
        <taxon>Saprolegniales</taxon>
        <taxon>Saprolegniaceae</taxon>
        <taxon>Saprolegnia</taxon>
    </lineage>
</organism>
<proteinExistence type="predicted"/>
<feature type="region of interest" description="Disordered" evidence="1">
    <location>
        <begin position="85"/>
        <end position="106"/>
    </location>
</feature>
<dbReference type="GeneID" id="19942016"/>
<feature type="region of interest" description="Disordered" evidence="1">
    <location>
        <begin position="21"/>
        <end position="73"/>
    </location>
</feature>
<evidence type="ECO:0000256" key="1">
    <source>
        <dbReference type="SAM" id="MobiDB-lite"/>
    </source>
</evidence>
<gene>
    <name evidence="2" type="ORF">SDRG_01289</name>
</gene>
<keyword evidence="3" id="KW-1185">Reference proteome</keyword>
<dbReference type="EMBL" id="JH767134">
    <property type="protein sequence ID" value="EQC41314.1"/>
    <property type="molecule type" value="Genomic_DNA"/>
</dbReference>
<dbReference type="Proteomes" id="UP000030762">
    <property type="component" value="Unassembled WGS sequence"/>
</dbReference>
<name>T0QT07_SAPDV</name>
<reference evidence="2 3" key="1">
    <citation type="submission" date="2012-04" db="EMBL/GenBank/DDBJ databases">
        <title>The Genome Sequence of Saprolegnia declina VS20.</title>
        <authorList>
            <consortium name="The Broad Institute Genome Sequencing Platform"/>
            <person name="Russ C."/>
            <person name="Nusbaum C."/>
            <person name="Tyler B."/>
            <person name="van West P."/>
            <person name="Dieguez-Uribeondo J."/>
            <person name="de Bruijn I."/>
            <person name="Tripathy S."/>
            <person name="Jiang R."/>
            <person name="Young S.K."/>
            <person name="Zeng Q."/>
            <person name="Gargeya S."/>
            <person name="Fitzgerald M."/>
            <person name="Haas B."/>
            <person name="Abouelleil A."/>
            <person name="Alvarado L."/>
            <person name="Arachchi H.M."/>
            <person name="Berlin A."/>
            <person name="Chapman S.B."/>
            <person name="Goldberg J."/>
            <person name="Griggs A."/>
            <person name="Gujja S."/>
            <person name="Hansen M."/>
            <person name="Howarth C."/>
            <person name="Imamovic A."/>
            <person name="Larimer J."/>
            <person name="McCowen C."/>
            <person name="Montmayeur A."/>
            <person name="Murphy C."/>
            <person name="Neiman D."/>
            <person name="Pearson M."/>
            <person name="Priest M."/>
            <person name="Roberts A."/>
            <person name="Saif S."/>
            <person name="Shea T."/>
            <person name="Sisk P."/>
            <person name="Sykes S."/>
            <person name="Wortman J."/>
            <person name="Nusbaum C."/>
            <person name="Birren B."/>
        </authorList>
    </citation>
    <scope>NUCLEOTIDE SEQUENCE [LARGE SCALE GENOMIC DNA]</scope>
    <source>
        <strain evidence="2 3">VS20</strain>
    </source>
</reference>
<protein>
    <submittedName>
        <fullName evidence="2">Uncharacterized protein</fullName>
    </submittedName>
</protein>
<feature type="compositionally biased region" description="Basic and acidic residues" evidence="1">
    <location>
        <begin position="30"/>
        <end position="67"/>
    </location>
</feature>
<accession>T0QT07</accession>
<evidence type="ECO:0000313" key="3">
    <source>
        <dbReference type="Proteomes" id="UP000030762"/>
    </source>
</evidence>
<dbReference type="InParanoid" id="T0QT07"/>
<evidence type="ECO:0000313" key="2">
    <source>
        <dbReference type="EMBL" id="EQC41314.1"/>
    </source>
</evidence>
<dbReference type="RefSeq" id="XP_008605028.1">
    <property type="nucleotide sequence ID" value="XM_008606806.1"/>
</dbReference>
<sequence length="165" mass="18696">MPAEAATIQAALQNALAVQLAETRRRGRDRQRLYRERKKQREEDEAEHLLAQEAEKRPRGRERQRQYRERKRRKAALLVPMACAATVTPNQRTTRKKTPQQLATPQQSAILALQREDIAAEARQARLETASSAPTSTQDEMVAECSVAQLAPCPVWAGRARVYVV</sequence>
<dbReference type="VEuPathDB" id="FungiDB:SDRG_01289"/>